<feature type="domain" description="Tail sheath protein C-terminal" evidence="3">
    <location>
        <begin position="407"/>
        <end position="512"/>
    </location>
</feature>
<dbReference type="PANTHER" id="PTHR35861:SF1">
    <property type="entry name" value="PHAGE TAIL SHEATH PROTEIN"/>
    <property type="match status" value="1"/>
</dbReference>
<evidence type="ECO:0000259" key="3">
    <source>
        <dbReference type="Pfam" id="PF17482"/>
    </source>
</evidence>
<dbReference type="Proteomes" id="UP000620670">
    <property type="component" value="Unassembled WGS sequence"/>
</dbReference>
<dbReference type="EMBL" id="JAELXT010000021">
    <property type="protein sequence ID" value="MBJ6127185.1"/>
    <property type="molecule type" value="Genomic_DNA"/>
</dbReference>
<protein>
    <submittedName>
        <fullName evidence="4">Phage tail sheath family protein</fullName>
    </submittedName>
</protein>
<feature type="domain" description="Tail sheath protein subtilisin-like" evidence="2">
    <location>
        <begin position="246"/>
        <end position="405"/>
    </location>
</feature>
<evidence type="ECO:0000256" key="1">
    <source>
        <dbReference type="ARBA" id="ARBA00008005"/>
    </source>
</evidence>
<reference evidence="5" key="1">
    <citation type="submission" date="2020-12" db="EMBL/GenBank/DDBJ databases">
        <title>Hymenobacter sp.</title>
        <authorList>
            <person name="Kim M.K."/>
        </authorList>
    </citation>
    <scope>NUCLEOTIDE SEQUENCE [LARGE SCALE GENOMIC DNA]</scope>
    <source>
        <strain evidence="5">BT325</strain>
    </source>
</reference>
<dbReference type="InterPro" id="IPR020287">
    <property type="entry name" value="Tail_sheath_C"/>
</dbReference>
<comment type="similarity">
    <text evidence="1">Belongs to the myoviridae tail sheath protein family.</text>
</comment>
<dbReference type="InterPro" id="IPR035089">
    <property type="entry name" value="Phage_sheath_subtilisin"/>
</dbReference>
<gene>
    <name evidence="4" type="ORF">JAO75_17420</name>
</gene>
<dbReference type="Gene3D" id="3.40.50.11780">
    <property type="match status" value="2"/>
</dbReference>
<organism evidence="4 5">
    <name type="scientific">Microvirga splendida</name>
    <dbReference type="NCBI Taxonomy" id="2795727"/>
    <lineage>
        <taxon>Bacteria</taxon>
        <taxon>Pseudomonadati</taxon>
        <taxon>Pseudomonadota</taxon>
        <taxon>Alphaproteobacteria</taxon>
        <taxon>Hyphomicrobiales</taxon>
        <taxon>Methylobacteriaceae</taxon>
        <taxon>Microvirga</taxon>
    </lineage>
</organism>
<dbReference type="RefSeq" id="WP_199050414.1">
    <property type="nucleotide sequence ID" value="NZ_JAELXT010000021.1"/>
</dbReference>
<dbReference type="Pfam" id="PF04984">
    <property type="entry name" value="Phage_sheath_1"/>
    <property type="match status" value="1"/>
</dbReference>
<evidence type="ECO:0000313" key="4">
    <source>
        <dbReference type="EMBL" id="MBJ6127185.1"/>
    </source>
</evidence>
<sequence>MPEYLAPGVTIEEIERGPRPIDGVPTSTAAFLGETERGPIKPRLITSYIEYKRWFGDVFGNRDKYMPYAANGFFENGGRRLYVCRIVSNDATSAEFEFGNFVARAVGAGEWGNRIFVKVRESSTATKAPGTSDPIPVGFRLQIAYWANEPDGGLFDPFDPDNRTLRPRPTLVEDFDDLVLDAKSSDYFEKRLVGNSSLIAFTQIDPADATLPAPGLGTLAGGDNGTEVGADDFTGLPADERTEPQGLTALELDPYREVALVYAPFPSTARETIHLAVISHCENMRFRFGVIDSERDESNLDNLDPRSTLQDTQYAAFYYPWIQVADPQSGALKHVPPGGNVLGIYARTDTERGVFKAPANETVRGAVELRFDINDRAQEVLNPRGVNAIRSFPGRGIRVWGARTLSSNGLWKYVSVRRLFIFLERSIYEGTQWVVFEPNDDRLWARVTDTVRLFLRTQWRNGALFGRTEKEAFFITCDRTTMTQDDILNGRLICEIGIAPVRPAEFVIFRIFQHTAEAQR</sequence>
<keyword evidence="5" id="KW-1185">Reference proteome</keyword>
<name>A0ABS0Y553_9HYPH</name>
<comment type="caution">
    <text evidence="4">The sequence shown here is derived from an EMBL/GenBank/DDBJ whole genome shotgun (WGS) entry which is preliminary data.</text>
</comment>
<dbReference type="PANTHER" id="PTHR35861">
    <property type="match status" value="1"/>
</dbReference>
<dbReference type="Pfam" id="PF17482">
    <property type="entry name" value="Phage_sheath_1C"/>
    <property type="match status" value="1"/>
</dbReference>
<evidence type="ECO:0000259" key="2">
    <source>
        <dbReference type="Pfam" id="PF04984"/>
    </source>
</evidence>
<proteinExistence type="inferred from homology"/>
<evidence type="ECO:0000313" key="5">
    <source>
        <dbReference type="Proteomes" id="UP000620670"/>
    </source>
</evidence>
<dbReference type="InterPro" id="IPR052042">
    <property type="entry name" value="Tail_sheath_structural"/>
</dbReference>
<accession>A0ABS0Y553</accession>